<dbReference type="WBParaSite" id="TCONS_00011862.p1">
    <property type="protein sequence ID" value="TCONS_00011862.p1"/>
    <property type="gene ID" value="XLOC_006830"/>
</dbReference>
<accession>A0AAF5DG11</accession>
<feature type="transmembrane region" description="Helical" evidence="1">
    <location>
        <begin position="355"/>
        <end position="376"/>
    </location>
</feature>
<organism evidence="2 3">
    <name type="scientific">Strongyloides stercoralis</name>
    <name type="common">Threadworm</name>
    <dbReference type="NCBI Taxonomy" id="6248"/>
    <lineage>
        <taxon>Eukaryota</taxon>
        <taxon>Metazoa</taxon>
        <taxon>Ecdysozoa</taxon>
        <taxon>Nematoda</taxon>
        <taxon>Chromadorea</taxon>
        <taxon>Rhabditida</taxon>
        <taxon>Tylenchina</taxon>
        <taxon>Panagrolaimomorpha</taxon>
        <taxon>Strongyloidoidea</taxon>
        <taxon>Strongyloididae</taxon>
        <taxon>Strongyloides</taxon>
    </lineage>
</organism>
<proteinExistence type="predicted"/>
<reference evidence="3" key="1">
    <citation type="submission" date="2024-02" db="UniProtKB">
        <authorList>
            <consortium name="WormBaseParasite"/>
        </authorList>
    </citation>
    <scope>IDENTIFICATION</scope>
</reference>
<evidence type="ECO:0000313" key="3">
    <source>
        <dbReference type="WBParaSite" id="TCONS_00011862.p1"/>
    </source>
</evidence>
<keyword evidence="1" id="KW-0812">Transmembrane</keyword>
<protein>
    <submittedName>
        <fullName evidence="3">BRICHOS domain-containing protein</fullName>
    </submittedName>
</protein>
<keyword evidence="1" id="KW-1133">Transmembrane helix</keyword>
<keyword evidence="1" id="KW-0472">Membrane</keyword>
<name>A0AAF5DG11_STRER</name>
<dbReference type="AlphaFoldDB" id="A0AAF5DG11"/>
<evidence type="ECO:0000313" key="2">
    <source>
        <dbReference type="Proteomes" id="UP000035681"/>
    </source>
</evidence>
<keyword evidence="2" id="KW-1185">Reference proteome</keyword>
<dbReference type="Proteomes" id="UP000035681">
    <property type="component" value="Unplaced"/>
</dbReference>
<sequence>MEQIEIIETHITESRRPITDEEAINYRPYTEERSTSETFTTPGFIVSNDTFPNDNNISALTDIDSRYHYTGERDYSQDPSFLPSASITFREPHQQINVTFDKDRSLNSTTGIQNFGYDINEVHTSEGGARIITHHGLTGDKNTSTTLNDKMDHSSYKPPIHNIPVLTTTKKEETFLEKTEKKSSYTNIPYGKSYPEGKIGFSNISGFGLSNNSTKINGSPQEYLYQNKSNSLMALQQPSSPQLQSILKPERNSWQYGGQTIVTNEDSSFSRKDSYKKMQESQQFEGSTSIYAPKSQTSLISNNTSNSNSVKWSKNLTKIKDGESFIDKSKGCLSNLFYTFRDAEWTPKLICNVCLIFTFIILGLIMLFYVLSALFYPSATRDLLLFPPACEECLKRNPNAQSLRAPSHLYAHYYSPNQAHFELVGNLPLKSNSFTAIDFGTGYIAYADHALTNDYGIHTTCFLMQLDRTALPSMDHLMDALRQTKSEEYTQFGWQEYWQYEIRPIDSREAQSKFTSEISDCKNAKWIELKHTVQPRDESCSDCWDFCLPDYAIQRRQRYEDESIVGIRRLNCFRYYVPEWSKYSVQQDSSGGHWQYPRLPTTTSRNEHGEWVGWKRIGN</sequence>
<evidence type="ECO:0000256" key="1">
    <source>
        <dbReference type="SAM" id="Phobius"/>
    </source>
</evidence>